<feature type="domain" description="Mannitol dehydrogenase N-terminal" evidence="3">
    <location>
        <begin position="32"/>
        <end position="281"/>
    </location>
</feature>
<accession>A0ABS6VWE9</accession>
<comment type="caution">
    <text evidence="5">The sequence shown here is derived from an EMBL/GenBank/DDBJ whole genome shotgun (WGS) entry which is preliminary data.</text>
</comment>
<evidence type="ECO:0000259" key="3">
    <source>
        <dbReference type="Pfam" id="PF01232"/>
    </source>
</evidence>
<dbReference type="Proteomes" id="UP001166291">
    <property type="component" value="Unassembled WGS sequence"/>
</dbReference>
<evidence type="ECO:0000313" key="6">
    <source>
        <dbReference type="Proteomes" id="UP001166291"/>
    </source>
</evidence>
<keyword evidence="1" id="KW-0560">Oxidoreductase</keyword>
<dbReference type="InterPro" id="IPR013131">
    <property type="entry name" value="Mannitol_DH_N"/>
</dbReference>
<name>A0ABS6VWE9_9GAMM</name>
<keyword evidence="6" id="KW-1185">Reference proteome</keyword>
<dbReference type="PANTHER" id="PTHR43362:SF1">
    <property type="entry name" value="MANNITOL DEHYDROGENASE 2-RELATED"/>
    <property type="match status" value="1"/>
</dbReference>
<evidence type="ECO:0000256" key="1">
    <source>
        <dbReference type="ARBA" id="ARBA00023002"/>
    </source>
</evidence>
<organism evidence="5 6">
    <name type="scientific">Zhongshania aquimaris</name>
    <dbReference type="NCBI Taxonomy" id="2857107"/>
    <lineage>
        <taxon>Bacteria</taxon>
        <taxon>Pseudomonadati</taxon>
        <taxon>Pseudomonadota</taxon>
        <taxon>Gammaproteobacteria</taxon>
        <taxon>Cellvibrionales</taxon>
        <taxon>Spongiibacteraceae</taxon>
        <taxon>Zhongshania</taxon>
    </lineage>
</organism>
<dbReference type="InterPro" id="IPR013118">
    <property type="entry name" value="Mannitol_DH_C"/>
</dbReference>
<reference evidence="5" key="1">
    <citation type="submission" date="2021-07" db="EMBL/GenBank/DDBJ databases">
        <title>Zhongshania sp. CAU 1632 isolated from seawater.</title>
        <authorList>
            <person name="Kim W."/>
        </authorList>
    </citation>
    <scope>NUCLEOTIDE SEQUENCE</scope>
    <source>
        <strain evidence="5">CAU 1632</strain>
    </source>
</reference>
<evidence type="ECO:0000313" key="5">
    <source>
        <dbReference type="EMBL" id="MBW2942643.1"/>
    </source>
</evidence>
<feature type="domain" description="Mannitol dehydrogenase C-terminal" evidence="4">
    <location>
        <begin position="290"/>
        <end position="452"/>
    </location>
</feature>
<evidence type="ECO:0000256" key="2">
    <source>
        <dbReference type="ARBA" id="ARBA00023027"/>
    </source>
</evidence>
<dbReference type="Pfam" id="PF08125">
    <property type="entry name" value="Mannitol_dh_C"/>
    <property type="match status" value="1"/>
</dbReference>
<dbReference type="RefSeq" id="WP_219044885.1">
    <property type="nucleotide sequence ID" value="NZ_JAHWDQ010000006.1"/>
</dbReference>
<dbReference type="PROSITE" id="PS00974">
    <property type="entry name" value="MANNITOL_DHGENASE"/>
    <property type="match status" value="1"/>
</dbReference>
<sequence length="497" mass="55286">MTQLSLNAHYLKQDKKTSPTVELPTYTRQLKKRIVHIGVGGFHRAHQANYLHMLLQSKQGSDWGICGLALMPADTKLYQAMQAQDCLYSLWETDQHAQTGHVIGSIMEFIDATDDSHAAHAVLIDPATKIVSLTITEKGYYLNASGKLDLQSLAISSDLRNPEKPRSAIGILVKALHSRWQAGGKAFTVMSCDNLLANGDQAREAITSYAMQWLPALAEWIRAEVCFPLSMVDRITPATVASDAALISNRWGVDDQCLLICEPWSQWILEDHFSDGRPAYELAGVTLSAHVHRYEEMKVGLLNGSHSALSHIGLLMGYELVDQAAADPEIHGWLVSYMQAVQDTLSPLPDIDYSEYCRTLIARFRNPAIKDRLLRLAEDSSSKFLQCLLAPLKARLAMGLDVTAFARVIAVWIWYLNSLHSDRDAYDSYRDTSKDQLISLAKNVVGTLNASEFIAQVFKLEGSELALFAEETARFIHAIKEAGSVKKCLYNNLKASY</sequence>
<proteinExistence type="predicted"/>
<dbReference type="EMBL" id="JAHWDQ010000006">
    <property type="protein sequence ID" value="MBW2942643.1"/>
    <property type="molecule type" value="Genomic_DNA"/>
</dbReference>
<keyword evidence="2" id="KW-0520">NAD</keyword>
<gene>
    <name evidence="5" type="ORF">KXJ70_17730</name>
</gene>
<dbReference type="InterPro" id="IPR023027">
    <property type="entry name" value="Mannitol_DH_CS"/>
</dbReference>
<protein>
    <submittedName>
        <fullName evidence="5">Mannitol dehydrogenase family protein</fullName>
    </submittedName>
</protein>
<dbReference type="InterPro" id="IPR050988">
    <property type="entry name" value="Mannitol_DH/Oxidoreductase"/>
</dbReference>
<dbReference type="Pfam" id="PF01232">
    <property type="entry name" value="Mannitol_dh"/>
    <property type="match status" value="1"/>
</dbReference>
<evidence type="ECO:0000259" key="4">
    <source>
        <dbReference type="Pfam" id="PF08125"/>
    </source>
</evidence>
<dbReference type="PANTHER" id="PTHR43362">
    <property type="entry name" value="MANNITOL DEHYDROGENASE DSF1-RELATED"/>
    <property type="match status" value="1"/>
</dbReference>